<organism evidence="1 2">
    <name type="scientific">Snodgrassella alvi</name>
    <dbReference type="NCBI Taxonomy" id="1196083"/>
    <lineage>
        <taxon>Bacteria</taxon>
        <taxon>Pseudomonadati</taxon>
        <taxon>Pseudomonadota</taxon>
        <taxon>Betaproteobacteria</taxon>
        <taxon>Neisseriales</taxon>
        <taxon>Neisseriaceae</taxon>
        <taxon>Snodgrassella</taxon>
    </lineage>
</organism>
<proteinExistence type="predicted"/>
<accession>A0ABD7Z0E7</accession>
<dbReference type="AlphaFoldDB" id="A0ABD7Z0E7"/>
<evidence type="ECO:0000313" key="2">
    <source>
        <dbReference type="Proteomes" id="UP001229773"/>
    </source>
</evidence>
<gene>
    <name evidence="1" type="ORF">RAM05_09125</name>
</gene>
<sequence length="65" mass="7367">MNPTEQVITIDKHLSDNLYICYLYGIESATQIISIIYQISRALQSIVRIGTGSAGGEIRYTRRFD</sequence>
<name>A0ABD7Z0E7_9NEIS</name>
<dbReference type="GeneID" id="32537761"/>
<evidence type="ECO:0000313" key="1">
    <source>
        <dbReference type="EMBL" id="WLS97998.1"/>
    </source>
</evidence>
<dbReference type="Proteomes" id="UP001229773">
    <property type="component" value="Chromosome"/>
</dbReference>
<dbReference type="RefSeq" id="WP_025331082.1">
    <property type="nucleotide sequence ID" value="NZ_CP132375.1"/>
</dbReference>
<protein>
    <submittedName>
        <fullName evidence="1">Uncharacterized protein</fullName>
    </submittedName>
</protein>
<reference evidence="1 2" key="1">
    <citation type="submission" date="2023-08" db="EMBL/GenBank/DDBJ databases">
        <title>Complete genome sequences of 12 bacterial strains from the honey bee gut, resolved with long-read nanopore sequencing.</title>
        <authorList>
            <person name="Kwong W.K."/>
            <person name="Acheampong S."/>
            <person name="Polat M.F."/>
        </authorList>
    </citation>
    <scope>NUCLEOTIDE SEQUENCE [LARGE SCALE GENOMIC DNA]</scope>
    <source>
        <strain evidence="2">wkB9</strain>
    </source>
</reference>
<dbReference type="EMBL" id="CP132375">
    <property type="protein sequence ID" value="WLS97998.1"/>
    <property type="molecule type" value="Genomic_DNA"/>
</dbReference>